<dbReference type="InterPro" id="IPR036388">
    <property type="entry name" value="WH-like_DNA-bd_sf"/>
</dbReference>
<dbReference type="GO" id="GO:0046983">
    <property type="term" value="F:protein dimerization activity"/>
    <property type="evidence" value="ECO:0007669"/>
    <property type="project" value="InterPro"/>
</dbReference>
<feature type="domain" description="O-methyltransferase C-terminal" evidence="5">
    <location>
        <begin position="142"/>
        <end position="349"/>
    </location>
</feature>
<dbReference type="GO" id="GO:0008171">
    <property type="term" value="F:O-methyltransferase activity"/>
    <property type="evidence" value="ECO:0007669"/>
    <property type="project" value="InterPro"/>
</dbReference>
<dbReference type="EMBL" id="UGQT01000001">
    <property type="protein sequence ID" value="STZ57152.1"/>
    <property type="molecule type" value="Genomic_DNA"/>
</dbReference>
<dbReference type="SUPFAM" id="SSF46785">
    <property type="entry name" value="Winged helix' DNA-binding domain"/>
    <property type="match status" value="1"/>
</dbReference>
<name>A0A378T8J9_9MYCO</name>
<dbReference type="InterPro" id="IPR012967">
    <property type="entry name" value="COMT_dimerisation"/>
</dbReference>
<dbReference type="InterPro" id="IPR036390">
    <property type="entry name" value="WH_DNA-bd_sf"/>
</dbReference>
<keyword evidence="3" id="KW-0949">S-adenosyl-L-methionine</keyword>
<dbReference type="Pfam" id="PF08100">
    <property type="entry name" value="Dimerisation"/>
    <property type="match status" value="1"/>
</dbReference>
<dbReference type="InterPro" id="IPR029063">
    <property type="entry name" value="SAM-dependent_MTases_sf"/>
</dbReference>
<dbReference type="CDD" id="cd02440">
    <property type="entry name" value="AdoMet_MTases"/>
    <property type="match status" value="1"/>
</dbReference>
<proteinExistence type="predicted"/>
<dbReference type="EC" id="2.1.1.-" evidence="7"/>
<dbReference type="SUPFAM" id="SSF53335">
    <property type="entry name" value="S-adenosyl-L-methionine-dependent methyltransferases"/>
    <property type="match status" value="1"/>
</dbReference>
<dbReference type="PANTHER" id="PTHR43712">
    <property type="entry name" value="PUTATIVE (AFU_ORTHOLOGUE AFUA_4G14580)-RELATED"/>
    <property type="match status" value="1"/>
</dbReference>
<dbReference type="InterPro" id="IPR016461">
    <property type="entry name" value="COMT-like"/>
</dbReference>
<evidence type="ECO:0000256" key="3">
    <source>
        <dbReference type="ARBA" id="ARBA00022691"/>
    </source>
</evidence>
<evidence type="ECO:0000256" key="4">
    <source>
        <dbReference type="PIRSR" id="PIRSR005739-1"/>
    </source>
</evidence>
<dbReference type="RefSeq" id="WP_115277490.1">
    <property type="nucleotide sequence ID" value="NZ_AP022600.1"/>
</dbReference>
<dbReference type="InterPro" id="IPR001077">
    <property type="entry name" value="COMT_C"/>
</dbReference>
<dbReference type="Proteomes" id="UP000254978">
    <property type="component" value="Unassembled WGS sequence"/>
</dbReference>
<dbReference type="Gene3D" id="3.40.50.150">
    <property type="entry name" value="Vaccinia Virus protein VP39"/>
    <property type="match status" value="1"/>
</dbReference>
<evidence type="ECO:0000256" key="1">
    <source>
        <dbReference type="ARBA" id="ARBA00022603"/>
    </source>
</evidence>
<feature type="active site" description="Proton acceptor" evidence="4">
    <location>
        <position position="278"/>
    </location>
</feature>
<dbReference type="Gene3D" id="1.10.10.10">
    <property type="entry name" value="Winged helix-like DNA-binding domain superfamily/Winged helix DNA-binding domain"/>
    <property type="match status" value="1"/>
</dbReference>
<dbReference type="AlphaFoldDB" id="A0A378T8J9"/>
<organism evidence="7 8">
    <name type="scientific">Mycolicibacterium tokaiense</name>
    <dbReference type="NCBI Taxonomy" id="39695"/>
    <lineage>
        <taxon>Bacteria</taxon>
        <taxon>Bacillati</taxon>
        <taxon>Actinomycetota</taxon>
        <taxon>Actinomycetes</taxon>
        <taxon>Mycobacteriales</taxon>
        <taxon>Mycobacteriaceae</taxon>
        <taxon>Mycolicibacterium</taxon>
    </lineage>
</organism>
<reference evidence="7 8" key="1">
    <citation type="submission" date="2018-06" db="EMBL/GenBank/DDBJ databases">
        <authorList>
            <consortium name="Pathogen Informatics"/>
            <person name="Doyle S."/>
        </authorList>
    </citation>
    <scope>NUCLEOTIDE SEQUENCE [LARGE SCALE GENOMIC DNA]</scope>
    <source>
        <strain evidence="7 8">NCTC10821</strain>
    </source>
</reference>
<gene>
    <name evidence="7" type="primary">tcmN_1</name>
    <name evidence="7" type="ORF">NCTC10821_00650</name>
</gene>
<protein>
    <submittedName>
        <fullName evidence="7">Hydroxyneurosporene-O-methyltransferase</fullName>
        <ecNumber evidence="7">2.1.1.-</ecNumber>
    </submittedName>
</protein>
<dbReference type="PROSITE" id="PS51683">
    <property type="entry name" value="SAM_OMT_II"/>
    <property type="match status" value="1"/>
</dbReference>
<dbReference type="PIRSF" id="PIRSF005739">
    <property type="entry name" value="O-mtase"/>
    <property type="match status" value="1"/>
</dbReference>
<accession>A0A378T8J9</accession>
<feature type="domain" description="O-methyltransferase dimerisation" evidence="6">
    <location>
        <begin position="52"/>
        <end position="118"/>
    </location>
</feature>
<evidence type="ECO:0000256" key="2">
    <source>
        <dbReference type="ARBA" id="ARBA00022679"/>
    </source>
</evidence>
<keyword evidence="2 7" id="KW-0808">Transferase</keyword>
<keyword evidence="1 7" id="KW-0489">Methyltransferase</keyword>
<sequence length="368" mass="39455">MTFSDRAVRRVPPVWLARSVEAVRNGLRKANLKSVPPPVGILDATMGSVAGAQTIYAAAQLGIADTLADGPLTAEAIAARIGTHPGATERLLRALTMQSVFTRRRDGTYQLTATAQALRSDSPMSVRPLLLMLSHPLYWEHWGRLAESVRTGDSSLQAAYGMPLFECLEHEPDVAQVFNDAMTCTSALVTPPLLAAYDFTDAGTVVDIGGGNGRLLSAILRAAPLTRGVLFDLAGTETEGRAHLRAEGLGDRSEVRTGSFFDTVPHGGDVYVLKHILHDWDDADAGRILGRVRAAMAPGARLLVIEAVLPAGNRPHLGKFLDLDMLIFAGGRERTAAEYEKLLGTHGFRLNRLIPTASHVSIIEAVGC</sequence>
<evidence type="ECO:0000313" key="7">
    <source>
        <dbReference type="EMBL" id="STZ57152.1"/>
    </source>
</evidence>
<evidence type="ECO:0000313" key="8">
    <source>
        <dbReference type="Proteomes" id="UP000254978"/>
    </source>
</evidence>
<evidence type="ECO:0000259" key="6">
    <source>
        <dbReference type="Pfam" id="PF08100"/>
    </source>
</evidence>
<dbReference type="GO" id="GO:0032259">
    <property type="term" value="P:methylation"/>
    <property type="evidence" value="ECO:0007669"/>
    <property type="project" value="UniProtKB-KW"/>
</dbReference>
<keyword evidence="8" id="KW-1185">Reference proteome</keyword>
<dbReference type="OrthoDB" id="4145676at2"/>
<dbReference type="Pfam" id="PF00891">
    <property type="entry name" value="Methyltransf_2"/>
    <property type="match status" value="1"/>
</dbReference>
<evidence type="ECO:0000259" key="5">
    <source>
        <dbReference type="Pfam" id="PF00891"/>
    </source>
</evidence>
<dbReference type="PANTHER" id="PTHR43712:SF2">
    <property type="entry name" value="O-METHYLTRANSFERASE CICE"/>
    <property type="match status" value="1"/>
</dbReference>